<dbReference type="FunCoup" id="B0W1T9">
    <property type="interactions" value="4"/>
</dbReference>
<evidence type="ECO:0000256" key="5">
    <source>
        <dbReference type="PROSITE-ProRule" id="PRU00108"/>
    </source>
</evidence>
<dbReference type="InterPro" id="IPR017970">
    <property type="entry name" value="Homeobox_CS"/>
</dbReference>
<dbReference type="HOGENOM" id="CLU_925167_0_0_1"/>
<dbReference type="VEuPathDB" id="VectorBase:CPIJ001003"/>
<dbReference type="eggNOG" id="KOG0489">
    <property type="taxonomic scope" value="Eukaryota"/>
</dbReference>
<dbReference type="Pfam" id="PF00046">
    <property type="entry name" value="Homeodomain"/>
    <property type="match status" value="1"/>
</dbReference>
<protein>
    <recommendedName>
        <fullName evidence="7">Homeobox domain-containing protein</fullName>
    </recommendedName>
</protein>
<keyword evidence="10" id="KW-1185">Reference proteome</keyword>
<keyword evidence="4 5" id="KW-0539">Nucleus</keyword>
<proteinExistence type="predicted"/>
<dbReference type="OMA" id="AYASKHC"/>
<evidence type="ECO:0000256" key="3">
    <source>
        <dbReference type="ARBA" id="ARBA00023155"/>
    </source>
</evidence>
<dbReference type="InterPro" id="IPR009057">
    <property type="entry name" value="Homeodomain-like_sf"/>
</dbReference>
<feature type="DNA-binding region" description="Homeobox" evidence="5">
    <location>
        <begin position="109"/>
        <end position="168"/>
    </location>
</feature>
<evidence type="ECO:0000256" key="2">
    <source>
        <dbReference type="ARBA" id="ARBA00023125"/>
    </source>
</evidence>
<evidence type="ECO:0000259" key="7">
    <source>
        <dbReference type="PROSITE" id="PS50071"/>
    </source>
</evidence>
<dbReference type="PROSITE" id="PS00027">
    <property type="entry name" value="HOMEOBOX_1"/>
    <property type="match status" value="1"/>
</dbReference>
<evidence type="ECO:0000256" key="1">
    <source>
        <dbReference type="ARBA" id="ARBA00004123"/>
    </source>
</evidence>
<evidence type="ECO:0000313" key="10">
    <source>
        <dbReference type="Proteomes" id="UP000002320"/>
    </source>
</evidence>
<dbReference type="AlphaFoldDB" id="B0W1T9"/>
<comment type="subcellular location">
    <subcellularLocation>
        <location evidence="1 5 6">Nucleus</location>
    </subcellularLocation>
</comment>
<dbReference type="CDD" id="cd00086">
    <property type="entry name" value="homeodomain"/>
    <property type="match status" value="1"/>
</dbReference>
<evidence type="ECO:0000256" key="6">
    <source>
        <dbReference type="RuleBase" id="RU000682"/>
    </source>
</evidence>
<organism>
    <name type="scientific">Culex quinquefasciatus</name>
    <name type="common">Southern house mosquito</name>
    <name type="synonym">Culex pungens</name>
    <dbReference type="NCBI Taxonomy" id="7176"/>
    <lineage>
        <taxon>Eukaryota</taxon>
        <taxon>Metazoa</taxon>
        <taxon>Ecdysozoa</taxon>
        <taxon>Arthropoda</taxon>
        <taxon>Hexapoda</taxon>
        <taxon>Insecta</taxon>
        <taxon>Pterygota</taxon>
        <taxon>Neoptera</taxon>
        <taxon>Endopterygota</taxon>
        <taxon>Diptera</taxon>
        <taxon>Nematocera</taxon>
        <taxon>Culicoidea</taxon>
        <taxon>Culicidae</taxon>
        <taxon>Culicinae</taxon>
        <taxon>Culicini</taxon>
        <taxon>Culex</taxon>
        <taxon>Culex</taxon>
    </lineage>
</organism>
<dbReference type="GO" id="GO:0000981">
    <property type="term" value="F:DNA-binding transcription factor activity, RNA polymerase II-specific"/>
    <property type="evidence" value="ECO:0007669"/>
    <property type="project" value="InterPro"/>
</dbReference>
<dbReference type="InterPro" id="IPR000047">
    <property type="entry name" value="HTH_motif"/>
</dbReference>
<dbReference type="InterPro" id="IPR001356">
    <property type="entry name" value="HD"/>
</dbReference>
<dbReference type="PROSITE" id="PS50071">
    <property type="entry name" value="HOMEOBOX_2"/>
    <property type="match status" value="1"/>
</dbReference>
<dbReference type="SUPFAM" id="SSF46689">
    <property type="entry name" value="Homeodomain-like"/>
    <property type="match status" value="1"/>
</dbReference>
<evidence type="ECO:0000313" key="9">
    <source>
        <dbReference type="EnsemblMetazoa" id="CPIJ001003-PA"/>
    </source>
</evidence>
<dbReference type="Proteomes" id="UP000002320">
    <property type="component" value="Unassembled WGS sequence"/>
</dbReference>
<dbReference type="SMART" id="SM00389">
    <property type="entry name" value="HOX"/>
    <property type="match status" value="1"/>
</dbReference>
<feature type="domain" description="Homeobox" evidence="7">
    <location>
        <begin position="107"/>
        <end position="167"/>
    </location>
</feature>
<keyword evidence="3 5" id="KW-0371">Homeobox</keyword>
<name>B0W1T9_CULQU</name>
<dbReference type="GO" id="GO:0005634">
    <property type="term" value="C:nucleus"/>
    <property type="evidence" value="ECO:0007669"/>
    <property type="project" value="UniProtKB-SubCell"/>
</dbReference>
<sequence>MYFNECDLLNYSDGFYFEDISCIPLLELTKNGESKCSSPSMVVQSEAAVSSDMPEQEYQNTFATPPKINGSQASAFRLNVTGTNSNSIIAQEEFQPPSVADAPKSYIGTKRSRTAYTGIQLQALEKEFSHNRYLCRPRRIEIATKLGLSERQIKIWFQNRRMKHKKESSAGVNNNSKSTGTNIHRKEVLQGSKIFRFTLSNEDKGHRDIVNRLMAHSTYAPSNANARTDSQETPFSSKPFSQTVTYGTTRLITENEQPNYSNETFFLKDDSFIDQFGNRVAASAADPDDAMRRGFDSRLIH</sequence>
<dbReference type="InParanoid" id="B0W1T9"/>
<keyword evidence="2 5" id="KW-0238">DNA-binding</keyword>
<dbReference type="PANTHER" id="PTHR45664:SF12">
    <property type="entry name" value="PANCREAS_DUODENUM HOMEOBOX PROTEIN 1"/>
    <property type="match status" value="1"/>
</dbReference>
<gene>
    <name evidence="9" type="primary">6032011</name>
    <name evidence="8" type="ORF">CpipJ_CPIJ001003</name>
</gene>
<dbReference type="PRINTS" id="PR00024">
    <property type="entry name" value="HOMEOBOX"/>
</dbReference>
<dbReference type="EMBL" id="DS231824">
    <property type="protein sequence ID" value="EDS27375.1"/>
    <property type="molecule type" value="Genomic_DNA"/>
</dbReference>
<dbReference type="Gene3D" id="1.10.10.60">
    <property type="entry name" value="Homeodomain-like"/>
    <property type="match status" value="1"/>
</dbReference>
<dbReference type="InterPro" id="IPR020479">
    <property type="entry name" value="HD_metazoa"/>
</dbReference>
<dbReference type="STRING" id="7176.B0W1T9"/>
<dbReference type="PRINTS" id="PR00031">
    <property type="entry name" value="HTHREPRESSR"/>
</dbReference>
<dbReference type="OrthoDB" id="6159439at2759"/>
<dbReference type="KEGG" id="cqu:CpipJ_CPIJ001003"/>
<reference evidence="9" key="2">
    <citation type="submission" date="2020-05" db="UniProtKB">
        <authorList>
            <consortium name="EnsemblMetazoa"/>
        </authorList>
    </citation>
    <scope>IDENTIFICATION</scope>
    <source>
        <strain evidence="9">JHB</strain>
    </source>
</reference>
<reference evidence="8" key="1">
    <citation type="submission" date="2007-03" db="EMBL/GenBank/DDBJ databases">
        <title>Annotation of Culex pipiens quinquefasciatus.</title>
        <authorList>
            <consortium name="The Broad Institute Genome Sequencing Platform"/>
            <person name="Atkinson P.W."/>
            <person name="Hemingway J."/>
            <person name="Christensen B.M."/>
            <person name="Higgs S."/>
            <person name="Kodira C."/>
            <person name="Hannick L."/>
            <person name="Megy K."/>
            <person name="O'Leary S."/>
            <person name="Pearson M."/>
            <person name="Haas B.J."/>
            <person name="Mauceli E."/>
            <person name="Wortman J.R."/>
            <person name="Lee N.H."/>
            <person name="Guigo R."/>
            <person name="Stanke M."/>
            <person name="Alvarado L."/>
            <person name="Amedeo P."/>
            <person name="Antoine C.H."/>
            <person name="Arensburger P."/>
            <person name="Bidwell S.L."/>
            <person name="Crawford M."/>
            <person name="Camaro F."/>
            <person name="Devon K."/>
            <person name="Engels R."/>
            <person name="Hammond M."/>
            <person name="Howarth C."/>
            <person name="Koehrsen M."/>
            <person name="Lawson D."/>
            <person name="Montgomery P."/>
            <person name="Nene V."/>
            <person name="Nusbaum C."/>
            <person name="Puiu D."/>
            <person name="Romero-Severson J."/>
            <person name="Severson D.W."/>
            <person name="Shumway M."/>
            <person name="Sisk P."/>
            <person name="Stolte C."/>
            <person name="Zeng Q."/>
            <person name="Eisenstadt E."/>
            <person name="Fraser-Liggett C."/>
            <person name="Strausberg R."/>
            <person name="Galagan J."/>
            <person name="Birren B."/>
            <person name="Collins F.H."/>
        </authorList>
    </citation>
    <scope>NUCLEOTIDE SEQUENCE [LARGE SCALE GENOMIC DNA]</scope>
    <source>
        <strain evidence="8">JHB</strain>
    </source>
</reference>
<dbReference type="PANTHER" id="PTHR45664">
    <property type="entry name" value="PROTEIN ZERKNUELLT 1-RELATED"/>
    <property type="match status" value="1"/>
</dbReference>
<evidence type="ECO:0000256" key="4">
    <source>
        <dbReference type="ARBA" id="ARBA00023242"/>
    </source>
</evidence>
<dbReference type="EnsemblMetazoa" id="CPIJ001003-RA">
    <property type="protein sequence ID" value="CPIJ001003-PA"/>
    <property type="gene ID" value="CPIJ001003"/>
</dbReference>
<evidence type="ECO:0000313" key="8">
    <source>
        <dbReference type="EMBL" id="EDS27375.1"/>
    </source>
</evidence>
<dbReference type="GO" id="GO:0000978">
    <property type="term" value="F:RNA polymerase II cis-regulatory region sequence-specific DNA binding"/>
    <property type="evidence" value="ECO:0007669"/>
    <property type="project" value="TreeGrafter"/>
</dbReference>
<dbReference type="GO" id="GO:0045944">
    <property type="term" value="P:positive regulation of transcription by RNA polymerase II"/>
    <property type="evidence" value="ECO:0007669"/>
    <property type="project" value="UniProtKB-ARBA"/>
</dbReference>
<dbReference type="VEuPathDB" id="VectorBase:CQUJHB012296"/>
<accession>B0W1T9</accession>